<evidence type="ECO:0000256" key="4">
    <source>
        <dbReference type="ARBA" id="ARBA00022448"/>
    </source>
</evidence>
<dbReference type="InterPro" id="IPR005225">
    <property type="entry name" value="Small_GTP-bd"/>
</dbReference>
<evidence type="ECO:0000256" key="7">
    <source>
        <dbReference type="ARBA" id="ARBA00022801"/>
    </source>
</evidence>
<feature type="compositionally biased region" description="Basic residues" evidence="19">
    <location>
        <begin position="43"/>
        <end position="54"/>
    </location>
</feature>
<evidence type="ECO:0000256" key="18">
    <source>
        <dbReference type="ARBA" id="ARBA00067830"/>
    </source>
</evidence>
<comment type="function">
    <text evidence="17">The small GTPases Rab are key regulators of intracellular membrane trafficking, from the formation of transport vesicles to their fusion with membranes. Rabs cycle between an inactive GDP-bound form and an active GTP-bound form that is able to recruit to membranes different sets of downstream effectors directly responsible for vesicle formation, movement, tethering and fusion.</text>
</comment>
<comment type="similarity">
    <text evidence="2">Belongs to the small GTPase superfamily. Rab family.</text>
</comment>
<comment type="catalytic activity">
    <reaction evidence="16">
        <text>GTP + H2O = GDP + phosphate + H(+)</text>
        <dbReference type="Rhea" id="RHEA:19669"/>
        <dbReference type="ChEBI" id="CHEBI:15377"/>
        <dbReference type="ChEBI" id="CHEBI:15378"/>
        <dbReference type="ChEBI" id="CHEBI:37565"/>
        <dbReference type="ChEBI" id="CHEBI:43474"/>
        <dbReference type="ChEBI" id="CHEBI:58189"/>
        <dbReference type="EC" id="3.6.5.2"/>
    </reaction>
    <physiologicalReaction direction="left-to-right" evidence="16">
        <dbReference type="Rhea" id="RHEA:19670"/>
    </physiologicalReaction>
</comment>
<dbReference type="Gene3D" id="3.40.50.300">
    <property type="entry name" value="P-loop containing nucleotide triphosphate hydrolases"/>
    <property type="match status" value="1"/>
</dbReference>
<keyword evidence="6" id="KW-0547">Nucleotide-binding</keyword>
<reference evidence="20" key="1">
    <citation type="submission" date="2025-08" db="UniProtKB">
        <authorList>
            <consortium name="Ensembl"/>
        </authorList>
    </citation>
    <scope>IDENTIFICATION</scope>
</reference>
<keyword evidence="13" id="KW-0449">Lipoprotein</keyword>
<keyword evidence="7" id="KW-0378">Hydrolase</keyword>
<evidence type="ECO:0000256" key="8">
    <source>
        <dbReference type="ARBA" id="ARBA00022842"/>
    </source>
</evidence>
<dbReference type="PANTHER" id="PTHR47977">
    <property type="entry name" value="RAS-RELATED PROTEIN RAB"/>
    <property type="match status" value="1"/>
</dbReference>
<evidence type="ECO:0000256" key="1">
    <source>
        <dbReference type="ARBA" id="ARBA00001946"/>
    </source>
</evidence>
<dbReference type="PROSITE" id="PS51419">
    <property type="entry name" value="RAB"/>
    <property type="match status" value="1"/>
</dbReference>
<keyword evidence="11" id="KW-0342">GTP-binding</keyword>
<keyword evidence="14" id="KW-0636">Prenylation</keyword>
<name>A0A8C6ZDK4_NOTPE</name>
<organism evidence="20 21">
    <name type="scientific">Nothoprocta perdicaria</name>
    <name type="common">Chilean tinamou</name>
    <name type="synonym">Crypturus perdicarius</name>
    <dbReference type="NCBI Taxonomy" id="30464"/>
    <lineage>
        <taxon>Eukaryota</taxon>
        <taxon>Metazoa</taxon>
        <taxon>Chordata</taxon>
        <taxon>Craniata</taxon>
        <taxon>Vertebrata</taxon>
        <taxon>Euteleostomi</taxon>
        <taxon>Archelosauria</taxon>
        <taxon>Archosauria</taxon>
        <taxon>Dinosauria</taxon>
        <taxon>Saurischia</taxon>
        <taxon>Theropoda</taxon>
        <taxon>Coelurosauria</taxon>
        <taxon>Aves</taxon>
        <taxon>Palaeognathae</taxon>
        <taxon>Tinamiformes</taxon>
        <taxon>Tinamidae</taxon>
        <taxon>Nothoprocta</taxon>
    </lineage>
</organism>
<evidence type="ECO:0000256" key="3">
    <source>
        <dbReference type="ARBA" id="ARBA00011984"/>
    </source>
</evidence>
<keyword evidence="5" id="KW-0479">Metal-binding</keyword>
<dbReference type="SMART" id="SM00174">
    <property type="entry name" value="RHO"/>
    <property type="match status" value="1"/>
</dbReference>
<evidence type="ECO:0000256" key="12">
    <source>
        <dbReference type="ARBA" id="ARBA00023136"/>
    </source>
</evidence>
<keyword evidence="4" id="KW-0813">Transport</keyword>
<gene>
    <name evidence="20" type="primary">RAB36</name>
</gene>
<evidence type="ECO:0000256" key="9">
    <source>
        <dbReference type="ARBA" id="ARBA00022927"/>
    </source>
</evidence>
<dbReference type="SMART" id="SM00176">
    <property type="entry name" value="RAN"/>
    <property type="match status" value="1"/>
</dbReference>
<comment type="cofactor">
    <cofactor evidence="1">
        <name>Mg(2+)</name>
        <dbReference type="ChEBI" id="CHEBI:18420"/>
    </cofactor>
</comment>
<evidence type="ECO:0000256" key="16">
    <source>
        <dbReference type="ARBA" id="ARBA00047660"/>
    </source>
</evidence>
<evidence type="ECO:0000256" key="2">
    <source>
        <dbReference type="ARBA" id="ARBA00006270"/>
    </source>
</evidence>
<evidence type="ECO:0000256" key="10">
    <source>
        <dbReference type="ARBA" id="ARBA00023034"/>
    </source>
</evidence>
<dbReference type="GO" id="GO:0046872">
    <property type="term" value="F:metal ion binding"/>
    <property type="evidence" value="ECO:0007669"/>
    <property type="project" value="UniProtKB-KW"/>
</dbReference>
<keyword evidence="9" id="KW-0653">Protein transport</keyword>
<dbReference type="GO" id="GO:0005525">
    <property type="term" value="F:GTP binding"/>
    <property type="evidence" value="ECO:0007669"/>
    <property type="project" value="UniProtKB-KW"/>
</dbReference>
<evidence type="ECO:0000256" key="13">
    <source>
        <dbReference type="ARBA" id="ARBA00023288"/>
    </source>
</evidence>
<dbReference type="PROSITE" id="PS51420">
    <property type="entry name" value="RHO"/>
    <property type="match status" value="1"/>
</dbReference>
<dbReference type="GO" id="GO:0015031">
    <property type="term" value="P:protein transport"/>
    <property type="evidence" value="ECO:0007669"/>
    <property type="project" value="UniProtKB-KW"/>
</dbReference>
<keyword evidence="12" id="KW-0472">Membrane</keyword>
<dbReference type="SUPFAM" id="SSF52540">
    <property type="entry name" value="P-loop containing nucleoside triphosphate hydrolases"/>
    <property type="match status" value="1"/>
</dbReference>
<comment type="subcellular location">
    <subcellularLocation>
        <location evidence="15">Golgi apparatus membrane</location>
        <topology evidence="15">Lipid-anchor</topology>
    </subcellularLocation>
</comment>
<dbReference type="GO" id="GO:0000139">
    <property type="term" value="C:Golgi membrane"/>
    <property type="evidence" value="ECO:0007669"/>
    <property type="project" value="UniProtKB-SubCell"/>
</dbReference>
<evidence type="ECO:0000256" key="15">
    <source>
        <dbReference type="ARBA" id="ARBA00037794"/>
    </source>
</evidence>
<dbReference type="SMART" id="SM00173">
    <property type="entry name" value="RAS"/>
    <property type="match status" value="1"/>
</dbReference>
<dbReference type="Ensembl" id="ENSNPET00000012618.1">
    <property type="protein sequence ID" value="ENSNPEP00000012312.1"/>
    <property type="gene ID" value="ENSNPEG00000009215.1"/>
</dbReference>
<dbReference type="PRINTS" id="PR00449">
    <property type="entry name" value="RASTRNSFRMNG"/>
</dbReference>
<dbReference type="PROSITE" id="PS51421">
    <property type="entry name" value="RAS"/>
    <property type="match status" value="1"/>
</dbReference>
<dbReference type="NCBIfam" id="TIGR00231">
    <property type="entry name" value="small_GTP"/>
    <property type="match status" value="1"/>
</dbReference>
<evidence type="ECO:0000256" key="11">
    <source>
        <dbReference type="ARBA" id="ARBA00023134"/>
    </source>
</evidence>
<dbReference type="FunFam" id="3.40.50.300:FF:000707">
    <property type="entry name" value="RAB36, member RAS oncogene family"/>
    <property type="match status" value="1"/>
</dbReference>
<protein>
    <recommendedName>
        <fullName evidence="18">Ras-related protein Rab-36</fullName>
        <ecNumber evidence="3">3.6.5.2</ecNumber>
    </recommendedName>
</protein>
<keyword evidence="21" id="KW-1185">Reference proteome</keyword>
<evidence type="ECO:0000313" key="20">
    <source>
        <dbReference type="Ensembl" id="ENSNPEP00000012312.1"/>
    </source>
</evidence>
<proteinExistence type="inferred from homology"/>
<evidence type="ECO:0000313" key="21">
    <source>
        <dbReference type="Proteomes" id="UP000694420"/>
    </source>
</evidence>
<reference evidence="20" key="2">
    <citation type="submission" date="2025-09" db="UniProtKB">
        <authorList>
            <consortium name="Ensembl"/>
        </authorList>
    </citation>
    <scope>IDENTIFICATION</scope>
</reference>
<evidence type="ECO:0000256" key="17">
    <source>
        <dbReference type="ARBA" id="ARBA00058763"/>
    </source>
</evidence>
<dbReference type="InterPro" id="IPR001806">
    <property type="entry name" value="Small_GTPase"/>
</dbReference>
<evidence type="ECO:0000256" key="5">
    <source>
        <dbReference type="ARBA" id="ARBA00022723"/>
    </source>
</evidence>
<dbReference type="InterPro" id="IPR050227">
    <property type="entry name" value="Rab"/>
</dbReference>
<dbReference type="AlphaFoldDB" id="A0A8C6ZDK4"/>
<keyword evidence="8" id="KW-0460">Magnesium</keyword>
<dbReference type="SMART" id="SM00175">
    <property type="entry name" value="RAB"/>
    <property type="match status" value="1"/>
</dbReference>
<evidence type="ECO:0000256" key="19">
    <source>
        <dbReference type="SAM" id="MobiDB-lite"/>
    </source>
</evidence>
<evidence type="ECO:0000256" key="6">
    <source>
        <dbReference type="ARBA" id="ARBA00022741"/>
    </source>
</evidence>
<keyword evidence="10" id="KW-0333">Golgi apparatus</keyword>
<dbReference type="Pfam" id="PF00071">
    <property type="entry name" value="Ras"/>
    <property type="match status" value="1"/>
</dbReference>
<dbReference type="InterPro" id="IPR027417">
    <property type="entry name" value="P-loop_NTPase"/>
</dbReference>
<dbReference type="EC" id="3.6.5.2" evidence="3"/>
<accession>A0A8C6ZDK4</accession>
<evidence type="ECO:0000256" key="14">
    <source>
        <dbReference type="ARBA" id="ARBA00023289"/>
    </source>
</evidence>
<dbReference type="Proteomes" id="UP000694420">
    <property type="component" value="Unplaced"/>
</dbReference>
<feature type="region of interest" description="Disordered" evidence="19">
    <location>
        <begin position="1"/>
        <end position="63"/>
    </location>
</feature>
<sequence length="371" mass="41323">MAPPPPPPRAAVATATRSLRTPRSANKAAPPGASLFLLGPALRQRRKQRPRRRPPSGSSVKGVVGEWVAGRSWRGRCARLCGGGRGKWRPGAARGRQPEPFAPLKRRSNLMHLVPPVSRDRVISQFPKWYTPEACLQFREHFHAQVRTACQQSAGTAGLKLSKVVVVGDLYVGKTSLINRFCKDTFDRDYKATIGVDFEIERFEIVGVPYNLQIWDTAGQEKFKCIASAYYRGAEVIITVFDLADIQTLDHTKQWLEDALRENEPDSSFIFLVGTKKDLVSDAVCERTELDAIRFANEMQAEYWSVSAKTGENVKEFFSRVAALAFEQSMIKELEKTSRQTAQIGAGNLIKLERSLMEIPEGNPQASLGCC</sequence>
<dbReference type="GO" id="GO:0003925">
    <property type="term" value="F:G protein activity"/>
    <property type="evidence" value="ECO:0007669"/>
    <property type="project" value="UniProtKB-EC"/>
</dbReference>